<evidence type="ECO:0000256" key="1">
    <source>
        <dbReference type="SAM" id="MobiDB-lite"/>
    </source>
</evidence>
<dbReference type="AlphaFoldDB" id="A0AAN9ZK77"/>
<sequence>MQSPKDSSPAVAAAQVPTQPGVADEAQAASQPRSPARDARPPSSPSSVAPSSSASTSSSTMFLLSEDGLPSAQTAANGCVFAHRVRSLPAVQALLGAYASAKTYPVVGWALSVGEESALLAAVVCRPVAVVCRAPLFCADWCLCKALDVAEAVFPCVSMRPSQVYYGAQERVKSCVCWLPRATARSLAMVCGGSRN</sequence>
<feature type="compositionally biased region" description="Low complexity" evidence="1">
    <location>
        <begin position="9"/>
        <end position="34"/>
    </location>
</feature>
<evidence type="ECO:0000313" key="3">
    <source>
        <dbReference type="Proteomes" id="UP001378592"/>
    </source>
</evidence>
<dbReference type="EMBL" id="JAZDUA010000001">
    <property type="protein sequence ID" value="KAK7874559.1"/>
    <property type="molecule type" value="Genomic_DNA"/>
</dbReference>
<name>A0AAN9ZK77_9ORTH</name>
<comment type="caution">
    <text evidence="2">The sequence shown here is derived from an EMBL/GenBank/DDBJ whole genome shotgun (WGS) entry which is preliminary data.</text>
</comment>
<dbReference type="Proteomes" id="UP001378592">
    <property type="component" value="Unassembled WGS sequence"/>
</dbReference>
<protein>
    <submittedName>
        <fullName evidence="2">Uncharacterized protein</fullName>
    </submittedName>
</protein>
<evidence type="ECO:0000313" key="2">
    <source>
        <dbReference type="EMBL" id="KAK7874559.1"/>
    </source>
</evidence>
<organism evidence="2 3">
    <name type="scientific">Gryllus longicercus</name>
    <dbReference type="NCBI Taxonomy" id="2509291"/>
    <lineage>
        <taxon>Eukaryota</taxon>
        <taxon>Metazoa</taxon>
        <taxon>Ecdysozoa</taxon>
        <taxon>Arthropoda</taxon>
        <taxon>Hexapoda</taxon>
        <taxon>Insecta</taxon>
        <taxon>Pterygota</taxon>
        <taxon>Neoptera</taxon>
        <taxon>Polyneoptera</taxon>
        <taxon>Orthoptera</taxon>
        <taxon>Ensifera</taxon>
        <taxon>Gryllidea</taxon>
        <taxon>Grylloidea</taxon>
        <taxon>Gryllidae</taxon>
        <taxon>Gryllinae</taxon>
        <taxon>Gryllus</taxon>
    </lineage>
</organism>
<reference evidence="2 3" key="1">
    <citation type="submission" date="2024-03" db="EMBL/GenBank/DDBJ databases">
        <title>The genome assembly and annotation of the cricket Gryllus longicercus Weissman &amp; Gray.</title>
        <authorList>
            <person name="Szrajer S."/>
            <person name="Gray D."/>
            <person name="Ylla G."/>
        </authorList>
    </citation>
    <scope>NUCLEOTIDE SEQUENCE [LARGE SCALE GENOMIC DNA]</scope>
    <source>
        <strain evidence="2">DAG 2021-001</strain>
        <tissue evidence="2">Whole body minus gut</tissue>
    </source>
</reference>
<accession>A0AAN9ZK77</accession>
<feature type="compositionally biased region" description="Low complexity" evidence="1">
    <location>
        <begin position="45"/>
        <end position="55"/>
    </location>
</feature>
<proteinExistence type="predicted"/>
<keyword evidence="3" id="KW-1185">Reference proteome</keyword>
<feature type="region of interest" description="Disordered" evidence="1">
    <location>
        <begin position="1"/>
        <end position="55"/>
    </location>
</feature>
<gene>
    <name evidence="2" type="ORF">R5R35_013129</name>
</gene>